<proteinExistence type="predicted"/>
<reference evidence="9 10" key="3">
    <citation type="submission" date="2018-12" db="EMBL/GenBank/DDBJ databases">
        <title>Genomic insights into the evolutionary origins and pathogenicity of five Vibrio parahaemolyticus strains isolated from the shrimp with acute hepatopancreatic necrosis disease (AHPND).</title>
        <authorList>
            <person name="Yang Q."/>
            <person name="Dong X."/>
            <person name="Xie G."/>
            <person name="Fu S."/>
            <person name="Zou P."/>
            <person name="Sun J."/>
            <person name="Wang Y."/>
            <person name="Huang J."/>
        </authorList>
    </citation>
    <scope>NUCLEOTIDE SEQUENCE [LARGE SCALE GENOMIC DNA]</scope>
    <source>
        <strain evidence="9 10">20160303005-1</strain>
        <plasmid evidence="10">pvpsd2016-5</plasmid>
        <plasmid evidence="9">pVPSD2016-5</plasmid>
    </source>
</reference>
<dbReference type="Pfam" id="PF04335">
    <property type="entry name" value="VirB8"/>
    <property type="match status" value="1"/>
</dbReference>
<geneLocation type="plasmid" evidence="10">
    <name>pvpsd2016-5</name>
</geneLocation>
<reference evidence="8" key="4">
    <citation type="submission" date="2019-12" db="EMBL/GenBank/DDBJ databases">
        <authorList>
            <consortium name="NCBI Pathogen Detection Project"/>
        </authorList>
    </citation>
    <scope>NUCLEOTIDE SEQUENCE</scope>
    <source>
        <strain evidence="8">1930</strain>
    </source>
</reference>
<organism evidence="7">
    <name type="scientific">Vibrio parahaemolyticus</name>
    <dbReference type="NCBI Taxonomy" id="670"/>
    <lineage>
        <taxon>Bacteria</taxon>
        <taxon>Pseudomonadati</taxon>
        <taxon>Pseudomonadota</taxon>
        <taxon>Gammaproteobacteria</taxon>
        <taxon>Vibrionales</taxon>
        <taxon>Vibrionaceae</taxon>
        <taxon>Vibrio</taxon>
    </lineage>
</organism>
<dbReference type="Gene3D" id="3.10.450.230">
    <property type="entry name" value="VirB8 protein"/>
    <property type="match status" value="1"/>
</dbReference>
<dbReference type="InterPro" id="IPR007430">
    <property type="entry name" value="VirB8"/>
</dbReference>
<feature type="transmembrane region" description="Helical" evidence="5">
    <location>
        <begin position="37"/>
        <end position="58"/>
    </location>
</feature>
<accession>A0A077EMD0</accession>
<dbReference type="SUPFAM" id="SSF54427">
    <property type="entry name" value="NTF2-like"/>
    <property type="match status" value="1"/>
</dbReference>
<geneLocation type="plasmid" evidence="9">
    <name>pVPSD2016-5</name>
</geneLocation>
<dbReference type="Proteomes" id="UP000856022">
    <property type="component" value="Unassembled WGS sequence"/>
</dbReference>
<evidence type="ECO:0000256" key="2">
    <source>
        <dbReference type="ARBA" id="ARBA00022692"/>
    </source>
</evidence>
<dbReference type="InterPro" id="IPR035658">
    <property type="entry name" value="TrbF"/>
</dbReference>
<evidence type="ECO:0000313" key="8">
    <source>
        <dbReference type="EMBL" id="HAS6680106.1"/>
    </source>
</evidence>
<dbReference type="AlphaFoldDB" id="A0A077EMD0"/>
<dbReference type="GO" id="GO:0016020">
    <property type="term" value="C:membrane"/>
    <property type="evidence" value="ECO:0007669"/>
    <property type="project" value="UniProtKB-SubCell"/>
</dbReference>
<dbReference type="CDD" id="cd16425">
    <property type="entry name" value="TrbF"/>
    <property type="match status" value="1"/>
</dbReference>
<reference evidence="7" key="1">
    <citation type="journal article" date="2015" name="Dis. Aquat. Organ.">
        <title>Photorhabdus insect-related (Pir) toxin-like genes in a plasmid of Vibrio parahaemolyticus, the causative agent of acute hepatopancreatic necrosis disease (AHPND) of shrimp.</title>
        <authorList>
            <person name="Han J.E."/>
            <person name="Tang K.F."/>
            <person name="Tran L.H."/>
            <person name="Lightner D.V."/>
        </authorList>
    </citation>
    <scope>NUCLEOTIDE SEQUENCE</scope>
    <source>
        <strain evidence="7">13-028/A3</strain>
        <plasmid evidence="7">pVPA3-1</plasmid>
    </source>
</reference>
<dbReference type="EMBL" id="CP034304">
    <property type="protein sequence ID" value="QHH13361.1"/>
    <property type="molecule type" value="Genomic_DNA"/>
</dbReference>
<name>A0A077EMD0_VIBPH</name>
<reference evidence="8" key="2">
    <citation type="journal article" date="2018" name="Genome Biol.">
        <title>SKESA: strategic k-mer extension for scrupulous assemblies.</title>
        <authorList>
            <person name="Souvorov A."/>
            <person name="Agarwala R."/>
            <person name="Lipman D.J."/>
        </authorList>
    </citation>
    <scope>NUCLEOTIDE SEQUENCE</scope>
    <source>
        <strain evidence="8">1930</strain>
    </source>
</reference>
<evidence type="ECO:0000256" key="5">
    <source>
        <dbReference type="SAM" id="Phobius"/>
    </source>
</evidence>
<keyword evidence="7" id="KW-0614">Plasmid</keyword>
<feature type="domain" description="Bacterial virulence protein VirB8" evidence="6">
    <location>
        <begin position="16"/>
        <end position="219"/>
    </location>
</feature>
<evidence type="ECO:0000313" key="7">
    <source>
        <dbReference type="EMBL" id="AIL49919.1"/>
    </source>
</evidence>
<evidence type="ECO:0000313" key="9">
    <source>
        <dbReference type="EMBL" id="QHH13361.1"/>
    </source>
</evidence>
<keyword evidence="4 5" id="KW-0472">Membrane</keyword>
<gene>
    <name evidence="9" type="ORF">EHC69_29305</name>
    <name evidence="8" type="ORF">I7278_25335</name>
</gene>
<dbReference type="RefSeq" id="WP_025789131.1">
    <property type="nucleotide sequence ID" value="NC_025152.1"/>
</dbReference>
<dbReference type="EMBL" id="DACQKT010000025">
    <property type="protein sequence ID" value="HAS6680106.1"/>
    <property type="molecule type" value="Genomic_DNA"/>
</dbReference>
<evidence type="ECO:0000256" key="4">
    <source>
        <dbReference type="ARBA" id="ARBA00023136"/>
    </source>
</evidence>
<dbReference type="Proteomes" id="UP000464718">
    <property type="component" value="Plasmid pvpsd2016-5"/>
</dbReference>
<evidence type="ECO:0000259" key="6">
    <source>
        <dbReference type="Pfam" id="PF04335"/>
    </source>
</evidence>
<protein>
    <submittedName>
        <fullName evidence="7">Conjugal transfer protein</fullName>
    </submittedName>
    <submittedName>
        <fullName evidence="8">Type IV secretion system protein</fullName>
    </submittedName>
</protein>
<geneLocation type="plasmid" evidence="7">
    <name>pVPA3-1</name>
</geneLocation>
<evidence type="ECO:0000256" key="1">
    <source>
        <dbReference type="ARBA" id="ARBA00004167"/>
    </source>
</evidence>
<sequence length="224" mass="25328">MSNPESPSDYSILYQRAREEWDERLGSIVKQAHNWKMCAFFSMFVAAIAVGSTGYIGAQSKIEPYVIGVKNGEEVVGVASVQKLPTSQLEALKVNDLERFVEDIRSVYLDVEVEDKAVRRAYARLVPNSPAQTQISQAFKEENPFERAARELVKVDIKSTLPLSDNTWQMEWVETITDRQGNVLDTPRFKATITTQTVQPKNKAEMNQNPLGLWIATFNDVQIN</sequence>
<evidence type="ECO:0000256" key="3">
    <source>
        <dbReference type="ARBA" id="ARBA00022989"/>
    </source>
</evidence>
<keyword evidence="3 5" id="KW-1133">Transmembrane helix</keyword>
<dbReference type="InterPro" id="IPR032710">
    <property type="entry name" value="NTF2-like_dom_sf"/>
</dbReference>
<keyword evidence="2 5" id="KW-0812">Transmembrane</keyword>
<evidence type="ECO:0000313" key="10">
    <source>
        <dbReference type="Proteomes" id="UP000464718"/>
    </source>
</evidence>
<comment type="subcellular location">
    <subcellularLocation>
        <location evidence="1">Membrane</location>
        <topology evidence="1">Single-pass membrane protein</topology>
    </subcellularLocation>
</comment>
<dbReference type="EMBL" id="KM067908">
    <property type="protein sequence ID" value="AIL49919.1"/>
    <property type="molecule type" value="Genomic_DNA"/>
</dbReference>